<reference evidence="2" key="1">
    <citation type="journal article" date="2020" name="New Phytol.">
        <title>Comparative genomics reveals dynamic genome evolution in host specialist ectomycorrhizal fungi.</title>
        <authorList>
            <person name="Lofgren L.A."/>
            <person name="Nguyen N.H."/>
            <person name="Vilgalys R."/>
            <person name="Ruytinx J."/>
            <person name="Liao H.L."/>
            <person name="Branco S."/>
            <person name="Kuo A."/>
            <person name="LaButti K."/>
            <person name="Lipzen A."/>
            <person name="Andreopoulos W."/>
            <person name="Pangilinan J."/>
            <person name="Riley R."/>
            <person name="Hundley H."/>
            <person name="Na H."/>
            <person name="Barry K."/>
            <person name="Grigoriev I.V."/>
            <person name="Stajich J.E."/>
            <person name="Kennedy P.G."/>
        </authorList>
    </citation>
    <scope>NUCLEOTIDE SEQUENCE</scope>
    <source>
        <strain evidence="2">FC203</strain>
    </source>
</reference>
<protein>
    <submittedName>
        <fullName evidence="2">Uncharacterized protein</fullName>
    </submittedName>
</protein>
<comment type="caution">
    <text evidence="2">The sequence shown here is derived from an EMBL/GenBank/DDBJ whole genome shotgun (WGS) entry which is preliminary data.</text>
</comment>
<evidence type="ECO:0000313" key="3">
    <source>
        <dbReference type="Proteomes" id="UP001195769"/>
    </source>
</evidence>
<dbReference type="RefSeq" id="XP_041229761.1">
    <property type="nucleotide sequence ID" value="XM_041376668.1"/>
</dbReference>
<organism evidence="2 3">
    <name type="scientific">Suillus fuscotomentosus</name>
    <dbReference type="NCBI Taxonomy" id="1912939"/>
    <lineage>
        <taxon>Eukaryota</taxon>
        <taxon>Fungi</taxon>
        <taxon>Dikarya</taxon>
        <taxon>Basidiomycota</taxon>
        <taxon>Agaricomycotina</taxon>
        <taxon>Agaricomycetes</taxon>
        <taxon>Agaricomycetidae</taxon>
        <taxon>Boletales</taxon>
        <taxon>Suillineae</taxon>
        <taxon>Suillaceae</taxon>
        <taxon>Suillus</taxon>
    </lineage>
</organism>
<dbReference type="Proteomes" id="UP001195769">
    <property type="component" value="Unassembled WGS sequence"/>
</dbReference>
<evidence type="ECO:0000256" key="1">
    <source>
        <dbReference type="SAM" id="SignalP"/>
    </source>
</evidence>
<name>A0AAD4EDR3_9AGAM</name>
<evidence type="ECO:0000313" key="2">
    <source>
        <dbReference type="EMBL" id="KAG1904186.1"/>
    </source>
</evidence>
<keyword evidence="1" id="KW-0732">Signal</keyword>
<dbReference type="EMBL" id="JABBWK010000010">
    <property type="protein sequence ID" value="KAG1904186.1"/>
    <property type="molecule type" value="Genomic_DNA"/>
</dbReference>
<proteinExistence type="predicted"/>
<dbReference type="AlphaFoldDB" id="A0AAD4EDR3"/>
<gene>
    <name evidence="2" type="ORF">F5891DRAFT_977073</name>
</gene>
<keyword evidence="3" id="KW-1185">Reference proteome</keyword>
<dbReference type="GeneID" id="64670966"/>
<sequence length="130" mass="14185">MPICAHLCLSALVSASVIGNEAFCFKYFLCPPYINYSSNSGQSRPSGIQGHTSEDSSLVIMADIKNDFLGRIPEAKFQLVLRAPFHLPPRMKDMVMDIILGVFLTLTIIRLATHCSAFNPGQNAPSNVLA</sequence>
<feature type="chain" id="PRO_5042261251" evidence="1">
    <location>
        <begin position="16"/>
        <end position="130"/>
    </location>
</feature>
<feature type="signal peptide" evidence="1">
    <location>
        <begin position="1"/>
        <end position="15"/>
    </location>
</feature>
<accession>A0AAD4EDR3</accession>